<evidence type="ECO:0000256" key="2">
    <source>
        <dbReference type="ARBA" id="ARBA00023315"/>
    </source>
</evidence>
<sequence>MSNSLNVDIGTITADNVEQLKKINQACLLIAYAPSFYTDLVAKNSKDGTPLEVRQNLNKFAYWNGFAVGAICCKIEGIKDSPGRKRIYIMTLATLAPYRNRSIGSTLLSSILTYIQEHNTDAALKDVDEIMLHVQTSNEDAIRFYEKFGFEKGELVEGYYKRIDPPDCFVLSKKLR</sequence>
<dbReference type="SUPFAM" id="SSF55729">
    <property type="entry name" value="Acyl-CoA N-acyltransferases (Nat)"/>
    <property type="match status" value="1"/>
</dbReference>
<dbReference type="CDD" id="cd04301">
    <property type="entry name" value="NAT_SF"/>
    <property type="match status" value="1"/>
</dbReference>
<dbReference type="PANTHER" id="PTHR42919">
    <property type="entry name" value="N-ALPHA-ACETYLTRANSFERASE"/>
    <property type="match status" value="1"/>
</dbReference>
<dbReference type="EMBL" id="JALLPJ020001407">
    <property type="protein sequence ID" value="KAL3765149.1"/>
    <property type="molecule type" value="Genomic_DNA"/>
</dbReference>
<dbReference type="AlphaFoldDB" id="A0ABD3MQ68"/>
<dbReference type="Gene3D" id="3.40.630.30">
    <property type="match status" value="1"/>
</dbReference>
<keyword evidence="2" id="KW-0012">Acyltransferase</keyword>
<dbReference type="FunFam" id="3.40.630.30:FF:000006">
    <property type="entry name" value="Putative n-alpha-acetyltransferase 50"/>
    <property type="match status" value="1"/>
</dbReference>
<dbReference type="PANTHER" id="PTHR42919:SF8">
    <property type="entry name" value="N-ALPHA-ACETYLTRANSFERASE 50"/>
    <property type="match status" value="1"/>
</dbReference>
<reference evidence="4 5" key="1">
    <citation type="submission" date="2024-10" db="EMBL/GenBank/DDBJ databases">
        <title>Updated reference genomes for cyclostephanoid diatoms.</title>
        <authorList>
            <person name="Roberts W.R."/>
            <person name="Alverson A.J."/>
        </authorList>
    </citation>
    <scope>NUCLEOTIDE SEQUENCE [LARGE SCALE GENOMIC DNA]</scope>
    <source>
        <strain evidence="4 5">AJA010-31</strain>
    </source>
</reference>
<keyword evidence="5" id="KW-1185">Reference proteome</keyword>
<proteinExistence type="predicted"/>
<keyword evidence="1" id="KW-0808">Transferase</keyword>
<evidence type="ECO:0000313" key="4">
    <source>
        <dbReference type="EMBL" id="KAL3765149.1"/>
    </source>
</evidence>
<gene>
    <name evidence="4" type="ORF">ACHAWO_004327</name>
</gene>
<dbReference type="PROSITE" id="PS51186">
    <property type="entry name" value="GNAT"/>
    <property type="match status" value="1"/>
</dbReference>
<organism evidence="4 5">
    <name type="scientific">Cyclotella atomus</name>
    <dbReference type="NCBI Taxonomy" id="382360"/>
    <lineage>
        <taxon>Eukaryota</taxon>
        <taxon>Sar</taxon>
        <taxon>Stramenopiles</taxon>
        <taxon>Ochrophyta</taxon>
        <taxon>Bacillariophyta</taxon>
        <taxon>Coscinodiscophyceae</taxon>
        <taxon>Thalassiosirophycidae</taxon>
        <taxon>Stephanodiscales</taxon>
        <taxon>Stephanodiscaceae</taxon>
        <taxon>Cyclotella</taxon>
    </lineage>
</organism>
<evidence type="ECO:0000259" key="3">
    <source>
        <dbReference type="PROSITE" id="PS51186"/>
    </source>
</evidence>
<comment type="caution">
    <text evidence="4">The sequence shown here is derived from an EMBL/GenBank/DDBJ whole genome shotgun (WGS) entry which is preliminary data.</text>
</comment>
<dbReference type="Pfam" id="PF00583">
    <property type="entry name" value="Acetyltransf_1"/>
    <property type="match status" value="1"/>
</dbReference>
<dbReference type="InterPro" id="IPR016181">
    <property type="entry name" value="Acyl_CoA_acyltransferase"/>
</dbReference>
<name>A0ABD3MQ68_9STRA</name>
<dbReference type="GO" id="GO:0016746">
    <property type="term" value="F:acyltransferase activity"/>
    <property type="evidence" value="ECO:0007669"/>
    <property type="project" value="UniProtKB-KW"/>
</dbReference>
<dbReference type="InterPro" id="IPR051556">
    <property type="entry name" value="N-term/lysine_N-AcTrnsfr"/>
</dbReference>
<feature type="domain" description="N-acetyltransferase" evidence="3">
    <location>
        <begin position="7"/>
        <end position="176"/>
    </location>
</feature>
<dbReference type="Proteomes" id="UP001530400">
    <property type="component" value="Unassembled WGS sequence"/>
</dbReference>
<protein>
    <recommendedName>
        <fullName evidence="3">N-acetyltransferase domain-containing protein</fullName>
    </recommendedName>
</protein>
<evidence type="ECO:0000256" key="1">
    <source>
        <dbReference type="ARBA" id="ARBA00022679"/>
    </source>
</evidence>
<evidence type="ECO:0000313" key="5">
    <source>
        <dbReference type="Proteomes" id="UP001530400"/>
    </source>
</evidence>
<accession>A0ABD3MQ68</accession>
<dbReference type="InterPro" id="IPR000182">
    <property type="entry name" value="GNAT_dom"/>
</dbReference>